<protein>
    <submittedName>
        <fullName evidence="2">Transposase</fullName>
    </submittedName>
</protein>
<dbReference type="Pfam" id="PF00665">
    <property type="entry name" value="rve"/>
    <property type="match status" value="1"/>
</dbReference>
<dbReference type="Proteomes" id="UP000610456">
    <property type="component" value="Unassembled WGS sequence"/>
</dbReference>
<dbReference type="NCBIfam" id="NF033516">
    <property type="entry name" value="transpos_IS3"/>
    <property type="match status" value="1"/>
</dbReference>
<sequence>MVGITKQAHYKRVKQQGKLAAITQEVISSAFEIRKDHRRMGCRKLYYEIKPEGIGRDRFEDILLSNGFRIKQKKSYHRTTYAGKKWYPNLISGLEVRRVNQLMVSDLTYIFWSKGNYYLTLVLDVYSRKISGWSLSANMTTGETVVPAFKMAVKDLAEEELKGLIFHSDKGSQYSSKEMEKLHNHYLSTPSMGGKAWENAHAESLNGILKNEYVDFRHVDLTLTEARKIIKKVIYLYNDERPHGS</sequence>
<dbReference type="InterPro" id="IPR001584">
    <property type="entry name" value="Integrase_cat-core"/>
</dbReference>
<dbReference type="InterPro" id="IPR036397">
    <property type="entry name" value="RNaseH_sf"/>
</dbReference>
<dbReference type="GO" id="GO:0015074">
    <property type="term" value="P:DNA integration"/>
    <property type="evidence" value="ECO:0007669"/>
    <property type="project" value="InterPro"/>
</dbReference>
<dbReference type="RefSeq" id="WP_229793780.1">
    <property type="nucleotide sequence ID" value="NZ_BMXB01000015.1"/>
</dbReference>
<evidence type="ECO:0000313" key="3">
    <source>
        <dbReference type="Proteomes" id="UP000610456"/>
    </source>
</evidence>
<organism evidence="2 3">
    <name type="scientific">Salinimicrobium marinum</name>
    <dbReference type="NCBI Taxonomy" id="680283"/>
    <lineage>
        <taxon>Bacteria</taxon>
        <taxon>Pseudomonadati</taxon>
        <taxon>Bacteroidota</taxon>
        <taxon>Flavobacteriia</taxon>
        <taxon>Flavobacteriales</taxon>
        <taxon>Flavobacteriaceae</taxon>
        <taxon>Salinimicrobium</taxon>
    </lineage>
</organism>
<dbReference type="Gene3D" id="3.30.420.10">
    <property type="entry name" value="Ribonuclease H-like superfamily/Ribonuclease H"/>
    <property type="match status" value="1"/>
</dbReference>
<dbReference type="InterPro" id="IPR048020">
    <property type="entry name" value="Transpos_IS3"/>
</dbReference>
<evidence type="ECO:0000313" key="2">
    <source>
        <dbReference type="EMBL" id="GHA46342.1"/>
    </source>
</evidence>
<dbReference type="PANTHER" id="PTHR46889:SF5">
    <property type="entry name" value="INTEGRASE PROTEIN"/>
    <property type="match status" value="1"/>
</dbReference>
<comment type="caution">
    <text evidence="2">The sequence shown here is derived from an EMBL/GenBank/DDBJ whole genome shotgun (WGS) entry which is preliminary data.</text>
</comment>
<dbReference type="AlphaFoldDB" id="A0A918VZH1"/>
<reference evidence="2" key="2">
    <citation type="submission" date="2020-09" db="EMBL/GenBank/DDBJ databases">
        <authorList>
            <person name="Sun Q."/>
            <person name="Kim S."/>
        </authorList>
    </citation>
    <scope>NUCLEOTIDE SEQUENCE</scope>
    <source>
        <strain evidence="2">KCTC 12719</strain>
    </source>
</reference>
<dbReference type="PROSITE" id="PS50994">
    <property type="entry name" value="INTEGRASE"/>
    <property type="match status" value="1"/>
</dbReference>
<proteinExistence type="predicted"/>
<dbReference type="PANTHER" id="PTHR46889">
    <property type="entry name" value="TRANSPOSASE INSF FOR INSERTION SEQUENCE IS3B-RELATED"/>
    <property type="match status" value="1"/>
</dbReference>
<dbReference type="EMBL" id="BMXB01000015">
    <property type="protein sequence ID" value="GHA46342.1"/>
    <property type="molecule type" value="Genomic_DNA"/>
</dbReference>
<reference evidence="2" key="1">
    <citation type="journal article" date="2014" name="Int. J. Syst. Evol. Microbiol.">
        <title>Complete genome sequence of Corynebacterium casei LMG S-19264T (=DSM 44701T), isolated from a smear-ripened cheese.</title>
        <authorList>
            <consortium name="US DOE Joint Genome Institute (JGI-PGF)"/>
            <person name="Walter F."/>
            <person name="Albersmeier A."/>
            <person name="Kalinowski J."/>
            <person name="Ruckert C."/>
        </authorList>
    </citation>
    <scope>NUCLEOTIDE SEQUENCE</scope>
    <source>
        <strain evidence="2">KCTC 12719</strain>
    </source>
</reference>
<keyword evidence="3" id="KW-1185">Reference proteome</keyword>
<dbReference type="SUPFAM" id="SSF53098">
    <property type="entry name" value="Ribonuclease H-like"/>
    <property type="match status" value="1"/>
</dbReference>
<feature type="domain" description="Integrase catalytic" evidence="1">
    <location>
        <begin position="84"/>
        <end position="245"/>
    </location>
</feature>
<evidence type="ECO:0000259" key="1">
    <source>
        <dbReference type="PROSITE" id="PS50994"/>
    </source>
</evidence>
<name>A0A918VZH1_9FLAO</name>
<accession>A0A918VZH1</accession>
<gene>
    <name evidence="2" type="ORF">GCM10007103_29310</name>
</gene>
<dbReference type="InterPro" id="IPR050900">
    <property type="entry name" value="Transposase_IS3/IS150/IS904"/>
</dbReference>
<dbReference type="InterPro" id="IPR012337">
    <property type="entry name" value="RNaseH-like_sf"/>
</dbReference>
<dbReference type="GO" id="GO:0003676">
    <property type="term" value="F:nucleic acid binding"/>
    <property type="evidence" value="ECO:0007669"/>
    <property type="project" value="InterPro"/>
</dbReference>